<sequence length="137" mass="15405">MQFLKTTAVCLGLAVTPLAISAPASAQGMPPEQIKQILDLTKANWVAFRDWQGQELIYFTHLESWKCGIDYVFYGLNDGPIDQEWQLDACDPDNPNVVLKDKPYIELPLGSAQSISVQLIFPDGTKSQVERFEYKPQ</sequence>
<dbReference type="Proteomes" id="UP001431221">
    <property type="component" value="Unassembled WGS sequence"/>
</dbReference>
<feature type="signal peptide" evidence="1">
    <location>
        <begin position="1"/>
        <end position="26"/>
    </location>
</feature>
<organism evidence="2 3">
    <name type="scientific">Roseibium sediminicola</name>
    <dbReference type="NCBI Taxonomy" id="2933272"/>
    <lineage>
        <taxon>Bacteria</taxon>
        <taxon>Pseudomonadati</taxon>
        <taxon>Pseudomonadota</taxon>
        <taxon>Alphaproteobacteria</taxon>
        <taxon>Hyphomicrobiales</taxon>
        <taxon>Stappiaceae</taxon>
        <taxon>Roseibium</taxon>
    </lineage>
</organism>
<evidence type="ECO:0008006" key="4">
    <source>
        <dbReference type="Google" id="ProtNLM"/>
    </source>
</evidence>
<evidence type="ECO:0000256" key="1">
    <source>
        <dbReference type="SAM" id="SignalP"/>
    </source>
</evidence>
<accession>A0ABT0H002</accession>
<name>A0ABT0H002_9HYPH</name>
<comment type="caution">
    <text evidence="2">The sequence shown here is derived from an EMBL/GenBank/DDBJ whole genome shotgun (WGS) entry which is preliminary data.</text>
</comment>
<keyword evidence="3" id="KW-1185">Reference proteome</keyword>
<evidence type="ECO:0000313" key="3">
    <source>
        <dbReference type="Proteomes" id="UP001431221"/>
    </source>
</evidence>
<evidence type="ECO:0000313" key="2">
    <source>
        <dbReference type="EMBL" id="MCK7614622.1"/>
    </source>
</evidence>
<feature type="chain" id="PRO_5046978562" description="Secreted protein" evidence="1">
    <location>
        <begin position="27"/>
        <end position="137"/>
    </location>
</feature>
<gene>
    <name evidence="2" type="ORF">M0H32_20840</name>
</gene>
<protein>
    <recommendedName>
        <fullName evidence="4">Secreted protein</fullName>
    </recommendedName>
</protein>
<dbReference type="EMBL" id="JALNMJ010000017">
    <property type="protein sequence ID" value="MCK7614622.1"/>
    <property type="molecule type" value="Genomic_DNA"/>
</dbReference>
<keyword evidence="1" id="KW-0732">Signal</keyword>
<reference evidence="2" key="1">
    <citation type="submission" date="2022-04" db="EMBL/GenBank/DDBJ databases">
        <title>Roseibium sp. CAU 1639 isolated from mud.</title>
        <authorList>
            <person name="Kim W."/>
        </authorList>
    </citation>
    <scope>NUCLEOTIDE SEQUENCE</scope>
    <source>
        <strain evidence="2">CAU 1639</strain>
    </source>
</reference>
<dbReference type="RefSeq" id="WP_248157301.1">
    <property type="nucleotide sequence ID" value="NZ_JALNMJ010000017.1"/>
</dbReference>
<proteinExistence type="predicted"/>